<organism evidence="3 4">
    <name type="scientific">Punica granatum</name>
    <name type="common">Pomegranate</name>
    <dbReference type="NCBI Taxonomy" id="22663"/>
    <lineage>
        <taxon>Eukaryota</taxon>
        <taxon>Viridiplantae</taxon>
        <taxon>Streptophyta</taxon>
        <taxon>Embryophyta</taxon>
        <taxon>Tracheophyta</taxon>
        <taxon>Spermatophyta</taxon>
        <taxon>Magnoliopsida</taxon>
        <taxon>eudicotyledons</taxon>
        <taxon>Gunneridae</taxon>
        <taxon>Pentapetalae</taxon>
        <taxon>rosids</taxon>
        <taxon>malvids</taxon>
        <taxon>Myrtales</taxon>
        <taxon>Lythraceae</taxon>
        <taxon>Punica</taxon>
    </lineage>
</organism>
<evidence type="ECO:0000313" key="3">
    <source>
        <dbReference type="EMBL" id="PKI70948.1"/>
    </source>
</evidence>
<name>A0A2I0KR17_PUNGR</name>
<evidence type="ECO:0000256" key="1">
    <source>
        <dbReference type="SAM" id="MobiDB-lite"/>
    </source>
</evidence>
<protein>
    <submittedName>
        <fullName evidence="3">Uncharacterized protein</fullName>
    </submittedName>
</protein>
<proteinExistence type="predicted"/>
<feature type="compositionally biased region" description="Low complexity" evidence="1">
    <location>
        <begin position="43"/>
        <end position="91"/>
    </location>
</feature>
<dbReference type="Proteomes" id="UP000233551">
    <property type="component" value="Unassembled WGS sequence"/>
</dbReference>
<keyword evidence="4" id="KW-1185">Reference proteome</keyword>
<dbReference type="AlphaFoldDB" id="A0A2I0KR17"/>
<sequence>MAKLCFFAPIALLSVHLALSADPPQISPFPAPKLAADSTPTISPSKPTALPALAPANAPHGSISSSPSLSPSNAAPASSPSTSPSSPSQSPYINVSCTGFQNLTRLIIVSCTGYDFDDTNLFRHDTYKHDTIRIVIPTAGPLTSSRLSSLSTGPSAASRTNPQLPHAPATSLSLSSLTPQLPHSHSSLTPQLPHFPSAPSRPSSLTSPKTSAHVSLGWRPGHTSHEPLLFFLFFFLFFFLLARTDQNSLKHSAASHSPPFSSRFFPSSHNSRTLSFSPHNSFPSWLLWSAALLEFPWWSSSPFEPQEPARQATGLSLAASLGSTVHSATLSHPESFEPFYTCQGPPVSFLLRVVAAPRSFLGALEPQWERSIASRSFAVQFQLLSEVFLKLCGHLLSLV</sequence>
<feature type="signal peptide" evidence="2">
    <location>
        <begin position="1"/>
        <end position="20"/>
    </location>
</feature>
<feature type="region of interest" description="Disordered" evidence="1">
    <location>
        <begin position="144"/>
        <end position="208"/>
    </location>
</feature>
<dbReference type="EMBL" id="PGOL01000414">
    <property type="protein sequence ID" value="PKI70948.1"/>
    <property type="molecule type" value="Genomic_DNA"/>
</dbReference>
<evidence type="ECO:0000256" key="2">
    <source>
        <dbReference type="SAM" id="SignalP"/>
    </source>
</evidence>
<feature type="compositionally biased region" description="Low complexity" evidence="1">
    <location>
        <begin position="164"/>
        <end position="188"/>
    </location>
</feature>
<gene>
    <name evidence="3" type="ORF">CRG98_008681</name>
</gene>
<evidence type="ECO:0000313" key="4">
    <source>
        <dbReference type="Proteomes" id="UP000233551"/>
    </source>
</evidence>
<comment type="caution">
    <text evidence="3">The sequence shown here is derived from an EMBL/GenBank/DDBJ whole genome shotgun (WGS) entry which is preliminary data.</text>
</comment>
<reference evidence="3 4" key="1">
    <citation type="submission" date="2017-11" db="EMBL/GenBank/DDBJ databases">
        <title>De-novo sequencing of pomegranate (Punica granatum L.) genome.</title>
        <authorList>
            <person name="Akparov Z."/>
            <person name="Amiraslanov A."/>
            <person name="Hajiyeva S."/>
            <person name="Abbasov M."/>
            <person name="Kaur K."/>
            <person name="Hamwieh A."/>
            <person name="Solovyev V."/>
            <person name="Salamov A."/>
            <person name="Braich B."/>
            <person name="Kosarev P."/>
            <person name="Mahmoud A."/>
            <person name="Hajiyev E."/>
            <person name="Babayeva S."/>
            <person name="Izzatullayeva V."/>
            <person name="Mammadov A."/>
            <person name="Mammadov A."/>
            <person name="Sharifova S."/>
            <person name="Ojaghi J."/>
            <person name="Eynullazada K."/>
            <person name="Bayramov B."/>
            <person name="Abdulazimova A."/>
            <person name="Shahmuradov I."/>
        </authorList>
    </citation>
    <scope>NUCLEOTIDE SEQUENCE [LARGE SCALE GENOMIC DNA]</scope>
    <source>
        <strain evidence="4">cv. AG2017</strain>
        <tissue evidence="3">Leaf</tissue>
    </source>
</reference>
<feature type="compositionally biased region" description="Low complexity" evidence="1">
    <location>
        <begin position="144"/>
        <end position="155"/>
    </location>
</feature>
<feature type="region of interest" description="Disordered" evidence="1">
    <location>
        <begin position="29"/>
        <end position="91"/>
    </location>
</feature>
<keyword evidence="2" id="KW-0732">Signal</keyword>
<accession>A0A2I0KR17</accession>
<feature type="chain" id="PRO_5014119475" evidence="2">
    <location>
        <begin position="21"/>
        <end position="399"/>
    </location>
</feature>